<dbReference type="PANTHER" id="PTHR30265:SF2">
    <property type="entry name" value="TRANSCRIPTION TERMINATION_ANTITERMINATION PROTEIN NUSG"/>
    <property type="match status" value="1"/>
</dbReference>
<dbReference type="SUPFAM" id="SSF82679">
    <property type="entry name" value="N-utilization substance G protein NusG, N-terminal domain"/>
    <property type="match status" value="1"/>
</dbReference>
<dbReference type="GO" id="GO:0032784">
    <property type="term" value="P:regulation of DNA-templated transcription elongation"/>
    <property type="evidence" value="ECO:0007669"/>
    <property type="project" value="InterPro"/>
</dbReference>
<dbReference type="AlphaFoldDB" id="A0A2Z4FQ11"/>
<dbReference type="Pfam" id="PF00467">
    <property type="entry name" value="KOW"/>
    <property type="match status" value="1"/>
</dbReference>
<comment type="function">
    <text evidence="1 3">Participates in transcription elongation, termination and antitermination.</text>
</comment>
<dbReference type="InterPro" id="IPR001062">
    <property type="entry name" value="Transcrpt_antiterm_NusG"/>
</dbReference>
<keyword evidence="1 3" id="KW-0804">Transcription</keyword>
<dbReference type="FunFam" id="2.30.30.30:FF:000002">
    <property type="entry name" value="Transcription termination/antitermination factor NusG"/>
    <property type="match status" value="1"/>
</dbReference>
<dbReference type="SMART" id="SM00739">
    <property type="entry name" value="KOW"/>
    <property type="match status" value="1"/>
</dbReference>
<dbReference type="PANTHER" id="PTHR30265">
    <property type="entry name" value="RHO-INTERACTING TRANSCRIPTION TERMINATION FACTOR NUSG"/>
    <property type="match status" value="1"/>
</dbReference>
<dbReference type="GO" id="GO:0005829">
    <property type="term" value="C:cytosol"/>
    <property type="evidence" value="ECO:0007669"/>
    <property type="project" value="TreeGrafter"/>
</dbReference>
<keyword evidence="1 3" id="KW-0805">Transcription regulation</keyword>
<dbReference type="KEGG" id="bsed:DN745_18000"/>
<dbReference type="HAMAP" id="MF_00948">
    <property type="entry name" value="NusG"/>
    <property type="match status" value="1"/>
</dbReference>
<dbReference type="OrthoDB" id="9809075at2"/>
<dbReference type="Gene3D" id="3.30.70.940">
    <property type="entry name" value="NusG, N-terminal domain"/>
    <property type="match status" value="1"/>
</dbReference>
<evidence type="ECO:0000313" key="4">
    <source>
        <dbReference type="EMBL" id="AWV91117.1"/>
    </source>
</evidence>
<dbReference type="EMBL" id="CP030032">
    <property type="protein sequence ID" value="AWV91117.1"/>
    <property type="molecule type" value="Genomic_DNA"/>
</dbReference>
<dbReference type="Pfam" id="PF02357">
    <property type="entry name" value="NusG"/>
    <property type="match status" value="1"/>
</dbReference>
<dbReference type="PRINTS" id="PR00338">
    <property type="entry name" value="NUSGTNSCPFCT"/>
</dbReference>
<dbReference type="Gene3D" id="2.30.30.30">
    <property type="match status" value="1"/>
</dbReference>
<dbReference type="SUPFAM" id="SSF50104">
    <property type="entry name" value="Translation proteins SH3-like domain"/>
    <property type="match status" value="1"/>
</dbReference>
<name>A0A2Z4FQ11_9DELT</name>
<evidence type="ECO:0000256" key="2">
    <source>
        <dbReference type="NCBIfam" id="TIGR00922"/>
    </source>
</evidence>
<dbReference type="SMART" id="SM00738">
    <property type="entry name" value="NGN"/>
    <property type="match status" value="1"/>
</dbReference>
<evidence type="ECO:0000256" key="1">
    <source>
        <dbReference type="HAMAP-Rule" id="MF_00948"/>
    </source>
</evidence>
<dbReference type="InterPro" id="IPR043425">
    <property type="entry name" value="NusG-like"/>
</dbReference>
<organism evidence="4 5">
    <name type="scientific">Bradymonas sediminis</name>
    <dbReference type="NCBI Taxonomy" id="1548548"/>
    <lineage>
        <taxon>Bacteria</taxon>
        <taxon>Deltaproteobacteria</taxon>
        <taxon>Bradymonadales</taxon>
        <taxon>Bradymonadaceae</taxon>
        <taxon>Bradymonas</taxon>
    </lineage>
</organism>
<keyword evidence="1 3" id="KW-0806">Transcription termination</keyword>
<dbReference type="NCBIfam" id="TIGR00922">
    <property type="entry name" value="nusG"/>
    <property type="match status" value="1"/>
</dbReference>
<dbReference type="RefSeq" id="WP_111337092.1">
    <property type="nucleotide sequence ID" value="NZ_CP030032.1"/>
</dbReference>
<dbReference type="CDD" id="cd09891">
    <property type="entry name" value="NGN_Bact_1"/>
    <property type="match status" value="1"/>
</dbReference>
<gene>
    <name evidence="1" type="primary">nusG</name>
    <name evidence="4" type="ORF">DN745_18000</name>
</gene>
<dbReference type="InterPro" id="IPR036735">
    <property type="entry name" value="NGN_dom_sf"/>
</dbReference>
<sequence>MANEEEKRKEWFIVQTFSNYENKAKLALELRIEASERADDFEEIYIPTETVVEMKNGKRRERTEKFYKGYIFVKMFLDDETWHIVKDTPKVVGFVGGTQRRPMPVSEKEVKGIEEKIEEGTLRSETAYSFSQGDKVRITEGNFADFTGTIEEVNEEKEKLKVFVEIFGRPTSVEFDFDQVEETDE</sequence>
<dbReference type="GO" id="GO:0006353">
    <property type="term" value="P:DNA-templated transcription termination"/>
    <property type="evidence" value="ECO:0007669"/>
    <property type="project" value="UniProtKB-UniRule"/>
</dbReference>
<dbReference type="InterPro" id="IPR014722">
    <property type="entry name" value="Rib_uL2_dom2"/>
</dbReference>
<dbReference type="GO" id="GO:0006354">
    <property type="term" value="P:DNA-templated transcription elongation"/>
    <property type="evidence" value="ECO:0007669"/>
    <property type="project" value="UniProtKB-UniRule"/>
</dbReference>
<dbReference type="Proteomes" id="UP000249799">
    <property type="component" value="Chromosome"/>
</dbReference>
<keyword evidence="5" id="KW-1185">Reference proteome</keyword>
<dbReference type="InterPro" id="IPR047050">
    <property type="entry name" value="NGN"/>
</dbReference>
<evidence type="ECO:0000313" key="5">
    <source>
        <dbReference type="Proteomes" id="UP000249799"/>
    </source>
</evidence>
<proteinExistence type="inferred from homology"/>
<dbReference type="InterPro" id="IPR006645">
    <property type="entry name" value="NGN-like_dom"/>
</dbReference>
<keyword evidence="1 3" id="KW-0889">Transcription antitermination</keyword>
<reference evidence="4 5" key="1">
    <citation type="submission" date="2018-06" db="EMBL/GenBank/DDBJ databases">
        <title>Lujinxingia sediminis gen. nov. sp. nov., a new facultative anaerobic member of the class Deltaproteobacteria, and proposal of Lujinxingaceae fam. nov.</title>
        <authorList>
            <person name="Guo L.-Y."/>
            <person name="Li C.-M."/>
            <person name="Wang S."/>
            <person name="Du Z.-J."/>
        </authorList>
    </citation>
    <scope>NUCLEOTIDE SEQUENCE [LARGE SCALE GENOMIC DNA]</scope>
    <source>
        <strain evidence="4 5">FA350</strain>
    </source>
</reference>
<dbReference type="InterPro" id="IPR005824">
    <property type="entry name" value="KOW"/>
</dbReference>
<dbReference type="CDD" id="cd06091">
    <property type="entry name" value="KOW_NusG"/>
    <property type="match status" value="1"/>
</dbReference>
<comment type="similarity">
    <text evidence="1 3">Belongs to the NusG family.</text>
</comment>
<dbReference type="InterPro" id="IPR008991">
    <property type="entry name" value="Translation_prot_SH3-like_sf"/>
</dbReference>
<accession>A0A2Z4FQ11</accession>
<evidence type="ECO:0000256" key="3">
    <source>
        <dbReference type="RuleBase" id="RU000538"/>
    </source>
</evidence>
<dbReference type="GO" id="GO:0031564">
    <property type="term" value="P:transcription antitermination"/>
    <property type="evidence" value="ECO:0007669"/>
    <property type="project" value="UniProtKB-UniRule"/>
</dbReference>
<protein>
    <recommendedName>
        <fullName evidence="1 2">Transcription termination/antitermination protein NusG</fullName>
    </recommendedName>
</protein>